<dbReference type="AlphaFoldDB" id="A0AA37I0V4"/>
<name>A0AA37I0V4_XYLRU</name>
<dbReference type="EMBL" id="BPTT01000001">
    <property type="protein sequence ID" value="GJG32758.1"/>
    <property type="molecule type" value="Genomic_DNA"/>
</dbReference>
<reference evidence="1" key="1">
    <citation type="submission" date="2021-08" db="EMBL/GenBank/DDBJ databases">
        <title>Prevotella lacticifex sp. nov., isolated from rumen of cow.</title>
        <authorList>
            <person name="Shinkai T."/>
            <person name="Ikeyama N."/>
            <person name="Kumagai M."/>
            <person name="Ohmori H."/>
            <person name="Sakamoto M."/>
            <person name="Ohkuma M."/>
            <person name="Mitsumori M."/>
        </authorList>
    </citation>
    <scope>NUCLEOTIDE SEQUENCE</scope>
    <source>
        <strain evidence="1">JCM 8259</strain>
    </source>
</reference>
<evidence type="ECO:0000313" key="2">
    <source>
        <dbReference type="Proteomes" id="UP000887097"/>
    </source>
</evidence>
<gene>
    <name evidence="1" type="ORF">PRMUPPPA20_08670</name>
</gene>
<dbReference type="Proteomes" id="UP000887097">
    <property type="component" value="Unassembled WGS sequence"/>
</dbReference>
<proteinExistence type="predicted"/>
<dbReference type="GeneID" id="31499903"/>
<sequence length="288" mass="32772">MKINSSFPHPVLGVNKGVMPDLEDDALQLVSIDETSDTYVYNFALKQNNDQITQYITEKRAKYVCEVDCVRTFYKDTFSYETSDIKVEIKKANVTGHVDFYFYIVTKFGLPAYTNRFNDDYRDPDTGAMPSFKLDTGAVLAAFGKYSDDVNTRFNNKPDLKSFIQVVKRQDTEKNVDITLTNDTINIELPVDMFTDFVAFNQDQYRGIFYTSLIFNALVKGILNLEKKEDSTWADSIKAMVEASPDKYKGLSLDEPTDAVDIATIMLSNIAYGSPYDLLFKCINELQV</sequence>
<organism evidence="1 2">
    <name type="scientific">Xylanibacter ruminicola</name>
    <name type="common">Prevotella ruminicola</name>
    <dbReference type="NCBI Taxonomy" id="839"/>
    <lineage>
        <taxon>Bacteria</taxon>
        <taxon>Pseudomonadati</taxon>
        <taxon>Bacteroidota</taxon>
        <taxon>Bacteroidia</taxon>
        <taxon>Bacteroidales</taxon>
        <taxon>Prevotellaceae</taxon>
        <taxon>Xylanibacter</taxon>
    </lineage>
</organism>
<dbReference type="RefSeq" id="WP_041385534.1">
    <property type="nucleotide sequence ID" value="NZ_BPTT01000001.1"/>
</dbReference>
<protein>
    <submittedName>
        <fullName evidence="1">Uncharacterized protein</fullName>
    </submittedName>
</protein>
<evidence type="ECO:0000313" key="1">
    <source>
        <dbReference type="EMBL" id="GJG32758.1"/>
    </source>
</evidence>
<accession>A0AA37I0V4</accession>
<comment type="caution">
    <text evidence="1">The sequence shown here is derived from an EMBL/GenBank/DDBJ whole genome shotgun (WGS) entry which is preliminary data.</text>
</comment>